<evidence type="ECO:0000313" key="9">
    <source>
        <dbReference type="Proteomes" id="UP000244911"/>
    </source>
</evidence>
<dbReference type="InterPro" id="IPR001055">
    <property type="entry name" value="Adrenodoxin-like"/>
</dbReference>
<dbReference type="GO" id="GO:0046872">
    <property type="term" value="F:metal ion binding"/>
    <property type="evidence" value="ECO:0007669"/>
    <property type="project" value="UniProtKB-KW"/>
</dbReference>
<gene>
    <name evidence="8" type="primary">thcC</name>
    <name evidence="8" type="ORF">ALP8811_01777</name>
</gene>
<evidence type="ECO:0000256" key="4">
    <source>
        <dbReference type="ARBA" id="ARBA00023004"/>
    </source>
</evidence>
<dbReference type="PRINTS" id="PR00355">
    <property type="entry name" value="ADRENODOXIN"/>
</dbReference>
<dbReference type="InterPro" id="IPR012675">
    <property type="entry name" value="Beta-grasp_dom_sf"/>
</dbReference>
<dbReference type="Proteomes" id="UP000244911">
    <property type="component" value="Unassembled WGS sequence"/>
</dbReference>
<protein>
    <submittedName>
        <fullName evidence="8">Rhodocoxin</fullName>
    </submittedName>
</protein>
<dbReference type="GO" id="GO:0051537">
    <property type="term" value="F:2 iron, 2 sulfur cluster binding"/>
    <property type="evidence" value="ECO:0007669"/>
    <property type="project" value="UniProtKB-KW"/>
</dbReference>
<keyword evidence="3" id="KW-0479">Metal-binding</keyword>
<comment type="similarity">
    <text evidence="1">Belongs to the adrenodoxin/putidaredoxin family.</text>
</comment>
<keyword evidence="2" id="KW-0001">2Fe-2S</keyword>
<evidence type="ECO:0000256" key="1">
    <source>
        <dbReference type="ARBA" id="ARBA00010914"/>
    </source>
</evidence>
<feature type="domain" description="2Fe-2S ferredoxin-type" evidence="7">
    <location>
        <begin position="1"/>
        <end position="103"/>
    </location>
</feature>
<dbReference type="AlphaFoldDB" id="A0A2R8AL40"/>
<dbReference type="Gene3D" id="3.10.20.30">
    <property type="match status" value="1"/>
</dbReference>
<evidence type="ECO:0000259" key="7">
    <source>
        <dbReference type="PROSITE" id="PS51085"/>
    </source>
</evidence>
<dbReference type="GO" id="GO:0140647">
    <property type="term" value="P:P450-containing electron transport chain"/>
    <property type="evidence" value="ECO:0007669"/>
    <property type="project" value="InterPro"/>
</dbReference>
<sequence>MKVTWVLPGGEEVMADVQTGVNLMEAAQANNIAGIQGECGGSLSCATCHVHVDGDWLSKTGEKGDFEEAMLDMADGEVTDASRLSCQIEASDELDGIRLVVPV</sequence>
<keyword evidence="4" id="KW-0408">Iron</keyword>
<organism evidence="8 9">
    <name type="scientific">Aliiroseovarius pelagivivens</name>
    <dbReference type="NCBI Taxonomy" id="1639690"/>
    <lineage>
        <taxon>Bacteria</taxon>
        <taxon>Pseudomonadati</taxon>
        <taxon>Pseudomonadota</taxon>
        <taxon>Alphaproteobacteria</taxon>
        <taxon>Rhodobacterales</taxon>
        <taxon>Paracoccaceae</taxon>
        <taxon>Aliiroseovarius</taxon>
    </lineage>
</organism>
<dbReference type="InterPro" id="IPR036010">
    <property type="entry name" value="2Fe-2S_ferredoxin-like_sf"/>
</dbReference>
<evidence type="ECO:0000256" key="6">
    <source>
        <dbReference type="ARBA" id="ARBA00034078"/>
    </source>
</evidence>
<evidence type="ECO:0000256" key="5">
    <source>
        <dbReference type="ARBA" id="ARBA00023014"/>
    </source>
</evidence>
<dbReference type="EMBL" id="OMOI01000001">
    <property type="protein sequence ID" value="SPF76763.1"/>
    <property type="molecule type" value="Genomic_DNA"/>
</dbReference>
<name>A0A2R8AL40_9RHOB</name>
<evidence type="ECO:0000313" key="8">
    <source>
        <dbReference type="EMBL" id="SPF76763.1"/>
    </source>
</evidence>
<dbReference type="InterPro" id="IPR018298">
    <property type="entry name" value="Adrenodoxin_Fe-S_BS"/>
</dbReference>
<dbReference type="PROSITE" id="PS00814">
    <property type="entry name" value="ADX"/>
    <property type="match status" value="1"/>
</dbReference>
<comment type="cofactor">
    <cofactor evidence="6">
        <name>[2Fe-2S] cluster</name>
        <dbReference type="ChEBI" id="CHEBI:190135"/>
    </cofactor>
</comment>
<keyword evidence="9" id="KW-1185">Reference proteome</keyword>
<dbReference type="SUPFAM" id="SSF54292">
    <property type="entry name" value="2Fe-2S ferredoxin-like"/>
    <property type="match status" value="1"/>
</dbReference>
<dbReference type="PANTHER" id="PTHR23426:SF65">
    <property type="entry name" value="FERREDOXIN-2, MITOCHONDRIAL"/>
    <property type="match status" value="1"/>
</dbReference>
<proteinExistence type="inferred from homology"/>
<dbReference type="PROSITE" id="PS51085">
    <property type="entry name" value="2FE2S_FER_2"/>
    <property type="match status" value="1"/>
</dbReference>
<dbReference type="CDD" id="cd00207">
    <property type="entry name" value="fer2"/>
    <property type="match status" value="1"/>
</dbReference>
<keyword evidence="5" id="KW-0411">Iron-sulfur</keyword>
<reference evidence="8 9" key="1">
    <citation type="submission" date="2018-03" db="EMBL/GenBank/DDBJ databases">
        <authorList>
            <person name="Keele B.F."/>
        </authorList>
    </citation>
    <scope>NUCLEOTIDE SEQUENCE [LARGE SCALE GENOMIC DNA]</scope>
    <source>
        <strain evidence="8 9">CECT 8811</strain>
    </source>
</reference>
<evidence type="ECO:0000256" key="3">
    <source>
        <dbReference type="ARBA" id="ARBA00022723"/>
    </source>
</evidence>
<accession>A0A2R8AL40</accession>
<dbReference type="RefSeq" id="WP_108856737.1">
    <property type="nucleotide sequence ID" value="NZ_OMOI01000001.1"/>
</dbReference>
<dbReference type="PANTHER" id="PTHR23426">
    <property type="entry name" value="FERREDOXIN/ADRENODOXIN"/>
    <property type="match status" value="1"/>
</dbReference>
<dbReference type="Pfam" id="PF00111">
    <property type="entry name" value="Fer2"/>
    <property type="match status" value="1"/>
</dbReference>
<evidence type="ECO:0000256" key="2">
    <source>
        <dbReference type="ARBA" id="ARBA00022714"/>
    </source>
</evidence>
<dbReference type="GO" id="GO:0009055">
    <property type="term" value="F:electron transfer activity"/>
    <property type="evidence" value="ECO:0007669"/>
    <property type="project" value="TreeGrafter"/>
</dbReference>
<dbReference type="OrthoDB" id="9799640at2"/>
<dbReference type="InterPro" id="IPR001041">
    <property type="entry name" value="2Fe-2S_ferredoxin-type"/>
</dbReference>